<dbReference type="InterPro" id="IPR000994">
    <property type="entry name" value="Pept_M24"/>
</dbReference>
<evidence type="ECO:0000256" key="3">
    <source>
        <dbReference type="ARBA" id="ARBA00008766"/>
    </source>
</evidence>
<dbReference type="Proteomes" id="UP000029999">
    <property type="component" value="Unassembled WGS sequence"/>
</dbReference>
<gene>
    <name evidence="15" type="ORF">LP43_0979</name>
</gene>
<keyword evidence="9" id="KW-0464">Manganese</keyword>
<dbReference type="SMART" id="SM01011">
    <property type="entry name" value="AMP_N"/>
    <property type="match status" value="1"/>
</dbReference>
<evidence type="ECO:0000256" key="11">
    <source>
        <dbReference type="ARBA" id="ARBA00075356"/>
    </source>
</evidence>
<dbReference type="SUPFAM" id="SSF55920">
    <property type="entry name" value="Creatinase/aminopeptidase"/>
    <property type="match status" value="1"/>
</dbReference>
<sequence>MLKKEFAKRRQRLMEIMGEDSIAVLPNAPVANRNRDVDFPYRSDSNFHYLTGFDEPESVMVLIPGREHGEYILFCRERDLDKEIWDGYRAGQEGAVSTFGADDSYPITDLDDILPGLLEGKEKVYYTMGNQPSFDQHMVTWLNHLRQASRSGKHSPTEIIELEHCLNELRLYKSSQEVKAMRHAAEASVQAHIRAMQFTAAGKWEYEVEAELIHEFMKNGCRSPAYPSIVGGGENGCILHYIENSNKLKNNDLLLIDAGAEFECYAADITRTFPVNGKFTQAQAQLYQIVLDAQKAAIAAVKPGNHWNQPHEAAIEVLTQGLVDLGLLNGDVQQLIEDGAYREFYMHRTGHWLGMDVHDVGDYKVGGEWRLLEPGMVLTVEPGLYIRDPAHVDKKWHFTGIRIEDDVLVTKEGCDVLTEAAPKEIAEIEALMAEAAH</sequence>
<dbReference type="PANTHER" id="PTHR43226">
    <property type="entry name" value="XAA-PRO AMINOPEPTIDASE 3"/>
    <property type="match status" value="1"/>
</dbReference>
<evidence type="ECO:0000259" key="14">
    <source>
        <dbReference type="SMART" id="SM01011"/>
    </source>
</evidence>
<dbReference type="InterPro" id="IPR001131">
    <property type="entry name" value="Peptidase_M24B_aminopep-P_CS"/>
</dbReference>
<evidence type="ECO:0000256" key="13">
    <source>
        <dbReference type="RuleBase" id="RU000590"/>
    </source>
</evidence>
<dbReference type="Gene3D" id="3.40.350.10">
    <property type="entry name" value="Creatinase/prolidase N-terminal domain"/>
    <property type="match status" value="1"/>
</dbReference>
<dbReference type="InterPro" id="IPR007865">
    <property type="entry name" value="Aminopep_P_N"/>
</dbReference>
<keyword evidence="7 15" id="KW-0378">Hydrolase</keyword>
<name>A0A0A0BJT7_9GAMM</name>
<dbReference type="GO" id="GO:0006508">
    <property type="term" value="P:proteolysis"/>
    <property type="evidence" value="ECO:0007669"/>
    <property type="project" value="UniProtKB-KW"/>
</dbReference>
<evidence type="ECO:0000256" key="12">
    <source>
        <dbReference type="ARBA" id="ARBA00081411"/>
    </source>
</evidence>
<evidence type="ECO:0000256" key="10">
    <source>
        <dbReference type="ARBA" id="ARBA00069363"/>
    </source>
</evidence>
<dbReference type="FunFam" id="3.90.230.10:FF:000002">
    <property type="entry name" value="Xaa-Pro aminopeptidase 3"/>
    <property type="match status" value="1"/>
</dbReference>
<evidence type="ECO:0000256" key="9">
    <source>
        <dbReference type="ARBA" id="ARBA00023211"/>
    </source>
</evidence>
<organism evidence="15 16">
    <name type="scientific">Methylophaga thiooxydans</name>
    <dbReference type="NCBI Taxonomy" id="392484"/>
    <lineage>
        <taxon>Bacteria</taxon>
        <taxon>Pseudomonadati</taxon>
        <taxon>Pseudomonadota</taxon>
        <taxon>Gammaproteobacteria</taxon>
        <taxon>Thiotrichales</taxon>
        <taxon>Piscirickettsiaceae</taxon>
        <taxon>Methylophaga</taxon>
    </lineage>
</organism>
<dbReference type="Pfam" id="PF05195">
    <property type="entry name" value="AMP_N"/>
    <property type="match status" value="1"/>
</dbReference>
<keyword evidence="15" id="KW-0031">Aminopeptidase</keyword>
<accession>A0A0A0BJT7</accession>
<evidence type="ECO:0000313" key="16">
    <source>
        <dbReference type="Proteomes" id="UP000029999"/>
    </source>
</evidence>
<dbReference type="Pfam" id="PF00557">
    <property type="entry name" value="Peptidase_M24"/>
    <property type="match status" value="1"/>
</dbReference>
<comment type="caution">
    <text evidence="15">The sequence shown here is derived from an EMBL/GenBank/DDBJ whole genome shotgun (WGS) entry which is preliminary data.</text>
</comment>
<dbReference type="PANTHER" id="PTHR43226:SF4">
    <property type="entry name" value="XAA-PRO AMINOPEPTIDASE 3"/>
    <property type="match status" value="1"/>
</dbReference>
<dbReference type="SUPFAM" id="SSF53092">
    <property type="entry name" value="Creatinase/prolidase N-terminal domain"/>
    <property type="match status" value="1"/>
</dbReference>
<dbReference type="EC" id="3.4.11.9" evidence="4"/>
<comment type="cofactor">
    <cofactor evidence="2">
        <name>Mn(2+)</name>
        <dbReference type="ChEBI" id="CHEBI:29035"/>
    </cofactor>
</comment>
<evidence type="ECO:0000256" key="7">
    <source>
        <dbReference type="ARBA" id="ARBA00022801"/>
    </source>
</evidence>
<evidence type="ECO:0000256" key="5">
    <source>
        <dbReference type="ARBA" id="ARBA00022670"/>
    </source>
</evidence>
<dbReference type="GO" id="GO:0070006">
    <property type="term" value="F:metalloaminopeptidase activity"/>
    <property type="evidence" value="ECO:0007669"/>
    <property type="project" value="InterPro"/>
</dbReference>
<dbReference type="CDD" id="cd01087">
    <property type="entry name" value="Prolidase"/>
    <property type="match status" value="1"/>
</dbReference>
<dbReference type="Gene3D" id="3.90.230.10">
    <property type="entry name" value="Creatinase/methionine aminopeptidase superfamily"/>
    <property type="match status" value="1"/>
</dbReference>
<dbReference type="InterPro" id="IPR036005">
    <property type="entry name" value="Creatinase/aminopeptidase-like"/>
</dbReference>
<dbReference type="InterPro" id="IPR029149">
    <property type="entry name" value="Creatin/AminoP/Spt16_N"/>
</dbReference>
<keyword evidence="5" id="KW-0645">Protease</keyword>
<keyword evidence="6 13" id="KW-0479">Metal-binding</keyword>
<dbReference type="PROSITE" id="PS00491">
    <property type="entry name" value="PROLINE_PEPTIDASE"/>
    <property type="match status" value="1"/>
</dbReference>
<evidence type="ECO:0000256" key="1">
    <source>
        <dbReference type="ARBA" id="ARBA00001424"/>
    </source>
</evidence>
<comment type="similarity">
    <text evidence="3 13">Belongs to the peptidase M24B family.</text>
</comment>
<dbReference type="EMBL" id="JRQD01000002">
    <property type="protein sequence ID" value="KGM07369.1"/>
    <property type="molecule type" value="Genomic_DNA"/>
</dbReference>
<proteinExistence type="inferred from homology"/>
<dbReference type="InterPro" id="IPR052433">
    <property type="entry name" value="X-Pro_dipept-like"/>
</dbReference>
<dbReference type="AlphaFoldDB" id="A0A0A0BJT7"/>
<comment type="catalytic activity">
    <reaction evidence="1">
        <text>Release of any N-terminal amino acid, including proline, that is linked to proline, even from a dipeptide or tripeptide.</text>
        <dbReference type="EC" id="3.4.11.9"/>
    </reaction>
</comment>
<dbReference type="NCBIfam" id="NF008131">
    <property type="entry name" value="PRK10879.1"/>
    <property type="match status" value="1"/>
</dbReference>
<dbReference type="RefSeq" id="WP_036312581.1">
    <property type="nucleotide sequence ID" value="NZ_JRQD01000002.1"/>
</dbReference>
<reference evidence="15 16" key="1">
    <citation type="submission" date="2014-09" db="EMBL/GenBank/DDBJ databases">
        <authorList>
            <person name="Grob C."/>
            <person name="Taubert M."/>
            <person name="Howat A.M."/>
            <person name="Burns O.J."/>
            <person name="Dixon J.L."/>
            <person name="Chen Y."/>
            <person name="Murrell J.C."/>
        </authorList>
    </citation>
    <scope>NUCLEOTIDE SEQUENCE [LARGE SCALE GENOMIC DNA]</scope>
    <source>
        <strain evidence="15">L4</strain>
    </source>
</reference>
<evidence type="ECO:0000313" key="15">
    <source>
        <dbReference type="EMBL" id="KGM07369.1"/>
    </source>
</evidence>
<evidence type="ECO:0000256" key="6">
    <source>
        <dbReference type="ARBA" id="ARBA00022723"/>
    </source>
</evidence>
<evidence type="ECO:0000256" key="2">
    <source>
        <dbReference type="ARBA" id="ARBA00001936"/>
    </source>
</evidence>
<dbReference type="GO" id="GO:0030145">
    <property type="term" value="F:manganese ion binding"/>
    <property type="evidence" value="ECO:0007669"/>
    <property type="project" value="InterPro"/>
</dbReference>
<protein>
    <recommendedName>
        <fullName evidence="10">Xaa-Pro aminopeptidase</fullName>
        <ecNumber evidence="4">3.4.11.9</ecNumber>
    </recommendedName>
    <alternativeName>
        <fullName evidence="11">Aminopeptidase P II</fullName>
    </alternativeName>
    <alternativeName>
        <fullName evidence="12">X-Pro aminopeptidase</fullName>
    </alternativeName>
</protein>
<dbReference type="GO" id="GO:0005829">
    <property type="term" value="C:cytosol"/>
    <property type="evidence" value="ECO:0007669"/>
    <property type="project" value="TreeGrafter"/>
</dbReference>
<dbReference type="STRING" id="392484.LP43_0979"/>
<feature type="domain" description="Aminopeptidase P N-terminal" evidence="14">
    <location>
        <begin position="1"/>
        <end position="135"/>
    </location>
</feature>
<keyword evidence="8" id="KW-0482">Metalloprotease</keyword>
<evidence type="ECO:0000256" key="8">
    <source>
        <dbReference type="ARBA" id="ARBA00023049"/>
    </source>
</evidence>
<evidence type="ECO:0000256" key="4">
    <source>
        <dbReference type="ARBA" id="ARBA00012574"/>
    </source>
</evidence>